<accession>A0ABP8IXI6</accession>
<dbReference type="Gene3D" id="1.10.10.10">
    <property type="entry name" value="Winged helix-like DNA-binding domain superfamily/Winged helix DNA-binding domain"/>
    <property type="match status" value="1"/>
</dbReference>
<dbReference type="SUPFAM" id="SSF46785">
    <property type="entry name" value="Winged helix' DNA-binding domain"/>
    <property type="match status" value="1"/>
</dbReference>
<gene>
    <name evidence="5" type="ORF">GCM10023186_15580</name>
</gene>
<dbReference type="EMBL" id="BAABHA010000002">
    <property type="protein sequence ID" value="GAA4378747.1"/>
    <property type="molecule type" value="Genomic_DNA"/>
</dbReference>
<evidence type="ECO:0000256" key="3">
    <source>
        <dbReference type="ARBA" id="ARBA00023163"/>
    </source>
</evidence>
<evidence type="ECO:0000256" key="2">
    <source>
        <dbReference type="ARBA" id="ARBA00023125"/>
    </source>
</evidence>
<reference evidence="6" key="1">
    <citation type="journal article" date="2019" name="Int. J. Syst. Evol. Microbiol.">
        <title>The Global Catalogue of Microorganisms (GCM) 10K type strain sequencing project: providing services to taxonomists for standard genome sequencing and annotation.</title>
        <authorList>
            <consortium name="The Broad Institute Genomics Platform"/>
            <consortium name="The Broad Institute Genome Sequencing Center for Infectious Disease"/>
            <person name="Wu L."/>
            <person name="Ma J."/>
        </authorList>
    </citation>
    <scope>NUCLEOTIDE SEQUENCE [LARGE SCALE GENOMIC DNA]</scope>
    <source>
        <strain evidence="6">JCM 17924</strain>
    </source>
</reference>
<dbReference type="PANTHER" id="PTHR33204:SF29">
    <property type="entry name" value="TRANSCRIPTIONAL REGULATOR"/>
    <property type="match status" value="1"/>
</dbReference>
<dbReference type="RefSeq" id="WP_345222848.1">
    <property type="nucleotide sequence ID" value="NZ_BAABHA010000002.1"/>
</dbReference>
<evidence type="ECO:0000313" key="5">
    <source>
        <dbReference type="EMBL" id="GAA4378747.1"/>
    </source>
</evidence>
<dbReference type="Pfam" id="PF01638">
    <property type="entry name" value="HxlR"/>
    <property type="match status" value="1"/>
</dbReference>
<evidence type="ECO:0000259" key="4">
    <source>
        <dbReference type="PROSITE" id="PS51118"/>
    </source>
</evidence>
<keyword evidence="6" id="KW-1185">Reference proteome</keyword>
<proteinExistence type="predicted"/>
<keyword evidence="1" id="KW-0805">Transcription regulation</keyword>
<protein>
    <recommendedName>
        <fullName evidence="4">HTH hxlR-type domain-containing protein</fullName>
    </recommendedName>
</protein>
<dbReference type="InterPro" id="IPR002577">
    <property type="entry name" value="HTH_HxlR"/>
</dbReference>
<comment type="caution">
    <text evidence="5">The sequence shown here is derived from an EMBL/GenBank/DDBJ whole genome shotgun (WGS) entry which is preliminary data.</text>
</comment>
<feature type="domain" description="HTH hxlR-type" evidence="4">
    <location>
        <begin position="26"/>
        <end position="124"/>
    </location>
</feature>
<evidence type="ECO:0000256" key="1">
    <source>
        <dbReference type="ARBA" id="ARBA00023015"/>
    </source>
</evidence>
<keyword evidence="2" id="KW-0238">DNA-binding</keyword>
<evidence type="ECO:0000313" key="6">
    <source>
        <dbReference type="Proteomes" id="UP001500454"/>
    </source>
</evidence>
<organism evidence="5 6">
    <name type="scientific">Hymenobacter koreensis</name>
    <dbReference type="NCBI Taxonomy" id="1084523"/>
    <lineage>
        <taxon>Bacteria</taxon>
        <taxon>Pseudomonadati</taxon>
        <taxon>Bacteroidota</taxon>
        <taxon>Cytophagia</taxon>
        <taxon>Cytophagales</taxon>
        <taxon>Hymenobacteraceae</taxon>
        <taxon>Hymenobacter</taxon>
    </lineage>
</organism>
<dbReference type="PROSITE" id="PS51118">
    <property type="entry name" value="HTH_HXLR"/>
    <property type="match status" value="1"/>
</dbReference>
<dbReference type="Proteomes" id="UP001500454">
    <property type="component" value="Unassembled WGS sequence"/>
</dbReference>
<dbReference type="InterPro" id="IPR036388">
    <property type="entry name" value="WH-like_DNA-bd_sf"/>
</dbReference>
<dbReference type="PANTHER" id="PTHR33204">
    <property type="entry name" value="TRANSCRIPTIONAL REGULATOR, MARR FAMILY"/>
    <property type="match status" value="1"/>
</dbReference>
<keyword evidence="3" id="KW-0804">Transcription</keyword>
<name>A0ABP8IXI6_9BACT</name>
<sequence length="140" mass="15648">MSKLTKQQQAEAQWAECAEQPAGAICPVRTTLNVLGGKWKLLILSYLLDGPRRYGELRRLVPEVTEKMLIQELRELEADAIIQRLVYQQVPPKVEYQLTEHGRRVQPMFQELINWGTGYLGREGSGVAATATLAAGSLQA</sequence>
<dbReference type="InterPro" id="IPR036390">
    <property type="entry name" value="WH_DNA-bd_sf"/>
</dbReference>